<feature type="domain" description="STING ligand-binding" evidence="1">
    <location>
        <begin position="18"/>
        <end position="108"/>
    </location>
</feature>
<dbReference type="AlphaFoldDB" id="A0A8B6BI62"/>
<dbReference type="InterPro" id="IPR055432">
    <property type="entry name" value="STING_LBD"/>
</dbReference>
<dbReference type="EMBL" id="UYJE01000214">
    <property type="protein sequence ID" value="VDH91165.1"/>
    <property type="molecule type" value="Genomic_DNA"/>
</dbReference>
<dbReference type="Pfam" id="PF15009">
    <property type="entry name" value="STING_LBD"/>
    <property type="match status" value="1"/>
</dbReference>
<evidence type="ECO:0000313" key="3">
    <source>
        <dbReference type="Proteomes" id="UP000596742"/>
    </source>
</evidence>
<dbReference type="InterPro" id="IPR038623">
    <property type="entry name" value="STING_C_sf"/>
</dbReference>
<keyword evidence="3" id="KW-1185">Reference proteome</keyword>
<name>A0A8B6BI62_MYTGA</name>
<gene>
    <name evidence="2" type="ORF">MGAL_10B032610</name>
</gene>
<accession>A0A8B6BI62</accession>
<proteinExistence type="predicted"/>
<comment type="caution">
    <text evidence="2">The sequence shown here is derived from an EMBL/GenBank/DDBJ whole genome shotgun (WGS) entry which is preliminary data.</text>
</comment>
<sequence length="254" mass="29468">MGMRADSEIILLNPCTEERKQIPKKLYELIPRKCYVDIPGSDENIEKVSDLAIEGDRAGNKRKIKLQIYSIKDGKKKYYCVCECPPVLNTINNMNDIQTAGITRSTGSNIFFPLRRHPKLQLFTVDTKLVQLMRFYYAMNALLCLKKENKEKARFLLFNGQPSTFQPCTSKFDIRENYTDPVTKDLQSPLFEKTRDDDKPGQSYEDNMFMKQLDNEFVIDSEGSWVAPLPFRVPRQPLPSNRQQESLLICYQSE</sequence>
<organism evidence="2 3">
    <name type="scientific">Mytilus galloprovincialis</name>
    <name type="common">Mediterranean mussel</name>
    <dbReference type="NCBI Taxonomy" id="29158"/>
    <lineage>
        <taxon>Eukaryota</taxon>
        <taxon>Metazoa</taxon>
        <taxon>Spiralia</taxon>
        <taxon>Lophotrochozoa</taxon>
        <taxon>Mollusca</taxon>
        <taxon>Bivalvia</taxon>
        <taxon>Autobranchia</taxon>
        <taxon>Pteriomorphia</taxon>
        <taxon>Mytilida</taxon>
        <taxon>Mytiloidea</taxon>
        <taxon>Mytilidae</taxon>
        <taxon>Mytilinae</taxon>
        <taxon>Mytilus</taxon>
    </lineage>
</organism>
<reference evidence="2" key="1">
    <citation type="submission" date="2018-11" db="EMBL/GenBank/DDBJ databases">
        <authorList>
            <person name="Alioto T."/>
            <person name="Alioto T."/>
        </authorList>
    </citation>
    <scope>NUCLEOTIDE SEQUENCE</scope>
</reference>
<dbReference type="Gene3D" id="3.40.50.12100">
    <property type="entry name" value="Stimulator of interferon genes protein"/>
    <property type="match status" value="1"/>
</dbReference>
<dbReference type="Proteomes" id="UP000596742">
    <property type="component" value="Unassembled WGS sequence"/>
</dbReference>
<protein>
    <recommendedName>
        <fullName evidence="1">STING ligand-binding domain-containing protein</fullName>
    </recommendedName>
</protein>
<evidence type="ECO:0000313" key="2">
    <source>
        <dbReference type="EMBL" id="VDH91165.1"/>
    </source>
</evidence>
<evidence type="ECO:0000259" key="1">
    <source>
        <dbReference type="Pfam" id="PF15009"/>
    </source>
</evidence>